<evidence type="ECO:0000313" key="4">
    <source>
        <dbReference type="EMBL" id="QKJ67934.1"/>
    </source>
</evidence>
<feature type="repeat" description="ANK" evidence="3">
    <location>
        <begin position="75"/>
        <end position="107"/>
    </location>
</feature>
<dbReference type="InterPro" id="IPR036770">
    <property type="entry name" value="Ankyrin_rpt-contain_sf"/>
</dbReference>
<keyword evidence="1" id="KW-0677">Repeat</keyword>
<organism evidence="4 5">
    <name type="scientific">Deefgea piscis</name>
    <dbReference type="NCBI Taxonomy" id="2739061"/>
    <lineage>
        <taxon>Bacteria</taxon>
        <taxon>Pseudomonadati</taxon>
        <taxon>Pseudomonadota</taxon>
        <taxon>Betaproteobacteria</taxon>
        <taxon>Neisseriales</taxon>
        <taxon>Chitinibacteraceae</taxon>
        <taxon>Deefgea</taxon>
    </lineage>
</organism>
<dbReference type="AlphaFoldDB" id="A0A6M8SUW3"/>
<evidence type="ECO:0000313" key="5">
    <source>
        <dbReference type="Proteomes" id="UP000504844"/>
    </source>
</evidence>
<dbReference type="InterPro" id="IPR002110">
    <property type="entry name" value="Ankyrin_rpt"/>
</dbReference>
<dbReference type="Gene3D" id="1.25.40.20">
    <property type="entry name" value="Ankyrin repeat-containing domain"/>
    <property type="match status" value="1"/>
</dbReference>
<dbReference type="PROSITE" id="PS50088">
    <property type="entry name" value="ANK_REPEAT"/>
    <property type="match status" value="3"/>
</dbReference>
<gene>
    <name evidence="4" type="ORF">HQN60_15050</name>
</gene>
<dbReference type="SUPFAM" id="SSF48403">
    <property type="entry name" value="Ankyrin repeat"/>
    <property type="match status" value="1"/>
</dbReference>
<feature type="repeat" description="ANK" evidence="3">
    <location>
        <begin position="108"/>
        <end position="143"/>
    </location>
</feature>
<feature type="repeat" description="ANK" evidence="3">
    <location>
        <begin position="42"/>
        <end position="74"/>
    </location>
</feature>
<keyword evidence="5" id="KW-1185">Reference proteome</keyword>
<dbReference type="Proteomes" id="UP000504844">
    <property type="component" value="Chromosome"/>
</dbReference>
<dbReference type="PROSITE" id="PS50297">
    <property type="entry name" value="ANK_REP_REGION"/>
    <property type="match status" value="2"/>
</dbReference>
<protein>
    <submittedName>
        <fullName evidence="4">Ankyrin repeat domain-containing protein</fullName>
    </submittedName>
</protein>
<accession>A0A6M8SUW3</accession>
<dbReference type="KEGG" id="dee:HQN60_15050"/>
<evidence type="ECO:0000256" key="1">
    <source>
        <dbReference type="ARBA" id="ARBA00022737"/>
    </source>
</evidence>
<dbReference type="SMART" id="SM00248">
    <property type="entry name" value="ANK"/>
    <property type="match status" value="4"/>
</dbReference>
<sequence length="171" mass="18746">MKKKNRFDIFSSPLLRAVECDDLPMLVEAIDAGENIEVLDRAGCTPLIRAATLGFEELVKYLIKSGAAINAMDDDGWTALHYVAQNGHSAIAHFLIAEGAEVDAINKYGNTPLFNAIFNYTKDGNESYRVFLEAGASLDAKNNAGVSPRDLTECDGMEELEIYKIKGVRLD</sequence>
<dbReference type="EMBL" id="CP054143">
    <property type="protein sequence ID" value="QKJ67934.1"/>
    <property type="molecule type" value="Genomic_DNA"/>
</dbReference>
<reference evidence="4 5" key="1">
    <citation type="submission" date="2020-05" db="EMBL/GenBank/DDBJ databases">
        <title>Complete genome sequence of Deefgea sp. D17.</title>
        <authorList>
            <person name="Bae J.-W."/>
            <person name="Han J.E."/>
        </authorList>
    </citation>
    <scope>NUCLEOTIDE SEQUENCE [LARGE SCALE GENOMIC DNA]</scope>
    <source>
        <strain evidence="4 5">D17</strain>
    </source>
</reference>
<evidence type="ECO:0000256" key="3">
    <source>
        <dbReference type="PROSITE-ProRule" id="PRU00023"/>
    </source>
</evidence>
<proteinExistence type="predicted"/>
<dbReference type="RefSeq" id="WP_173534435.1">
    <property type="nucleotide sequence ID" value="NZ_CP054143.1"/>
</dbReference>
<evidence type="ECO:0000256" key="2">
    <source>
        <dbReference type="ARBA" id="ARBA00023043"/>
    </source>
</evidence>
<keyword evidence="2 3" id="KW-0040">ANK repeat</keyword>
<dbReference type="PANTHER" id="PTHR24171">
    <property type="entry name" value="ANKYRIN REPEAT DOMAIN-CONTAINING PROTEIN 39-RELATED"/>
    <property type="match status" value="1"/>
</dbReference>
<name>A0A6M8SUW3_9NEIS</name>
<dbReference type="Pfam" id="PF12796">
    <property type="entry name" value="Ank_2"/>
    <property type="match status" value="1"/>
</dbReference>